<protein>
    <submittedName>
        <fullName evidence="3">Uncharacterized protein</fullName>
    </submittedName>
</protein>
<dbReference type="SUPFAM" id="SSF55895">
    <property type="entry name" value="Ribonuclease Rh-like"/>
    <property type="match status" value="1"/>
</dbReference>
<dbReference type="AlphaFoldDB" id="A0A448YXI5"/>
<evidence type="ECO:0000313" key="3">
    <source>
        <dbReference type="EMBL" id="VEU34508.1"/>
    </source>
</evidence>
<sequence length="165" mass="18652">MCNDIPTKGYVDPGSGFTNSTGFDTVQTDQCCNICADGGVTNIGPYDYLLLDLMWNPTFCNALEDGHDFTLTHMPSMRCSPSLSERLSIHGLWPSWLKTFGTCCNATGSNKPLDPHEVTNEWDNSLRLRMLEDWYDPVLYNGRFNEDNGCQICYVQNHEWQKHGA</sequence>
<organism evidence="3 4">
    <name type="scientific">Pseudo-nitzschia multistriata</name>
    <dbReference type="NCBI Taxonomy" id="183589"/>
    <lineage>
        <taxon>Eukaryota</taxon>
        <taxon>Sar</taxon>
        <taxon>Stramenopiles</taxon>
        <taxon>Ochrophyta</taxon>
        <taxon>Bacillariophyta</taxon>
        <taxon>Bacillariophyceae</taxon>
        <taxon>Bacillariophycidae</taxon>
        <taxon>Bacillariales</taxon>
        <taxon>Bacillariaceae</taxon>
        <taxon>Pseudo-nitzschia</taxon>
    </lineage>
</organism>
<proteinExistence type="inferred from homology"/>
<dbReference type="Pfam" id="PF00445">
    <property type="entry name" value="Ribonuclease_T2"/>
    <property type="match status" value="1"/>
</dbReference>
<dbReference type="Proteomes" id="UP000291116">
    <property type="component" value="Unassembled WGS sequence"/>
</dbReference>
<dbReference type="InterPro" id="IPR036430">
    <property type="entry name" value="RNase_T2-like_sf"/>
</dbReference>
<dbReference type="Gene3D" id="3.90.730.10">
    <property type="entry name" value="Ribonuclease T2-like"/>
    <property type="match status" value="1"/>
</dbReference>
<dbReference type="GO" id="GO:0033897">
    <property type="term" value="F:ribonuclease T2 activity"/>
    <property type="evidence" value="ECO:0007669"/>
    <property type="project" value="InterPro"/>
</dbReference>
<comment type="similarity">
    <text evidence="1 2">Belongs to the RNase T2 family.</text>
</comment>
<evidence type="ECO:0000256" key="1">
    <source>
        <dbReference type="ARBA" id="ARBA00007469"/>
    </source>
</evidence>
<dbReference type="EMBL" id="CAACVS010000031">
    <property type="protein sequence ID" value="VEU34508.1"/>
    <property type="molecule type" value="Genomic_DNA"/>
</dbReference>
<evidence type="ECO:0000313" key="4">
    <source>
        <dbReference type="Proteomes" id="UP000291116"/>
    </source>
</evidence>
<keyword evidence="4" id="KW-1185">Reference proteome</keyword>
<dbReference type="OrthoDB" id="435754at2759"/>
<evidence type="ECO:0000256" key="2">
    <source>
        <dbReference type="RuleBase" id="RU004328"/>
    </source>
</evidence>
<dbReference type="InterPro" id="IPR001568">
    <property type="entry name" value="RNase_T2-like"/>
</dbReference>
<accession>A0A448YXI5</accession>
<dbReference type="GO" id="GO:0003723">
    <property type="term" value="F:RNA binding"/>
    <property type="evidence" value="ECO:0007669"/>
    <property type="project" value="InterPro"/>
</dbReference>
<reference evidence="3 4" key="1">
    <citation type="submission" date="2019-01" db="EMBL/GenBank/DDBJ databases">
        <authorList>
            <person name="Ferrante I. M."/>
        </authorList>
    </citation>
    <scope>NUCLEOTIDE SEQUENCE [LARGE SCALE GENOMIC DNA]</scope>
    <source>
        <strain evidence="3 4">B856</strain>
    </source>
</reference>
<name>A0A448YXI5_9STRA</name>
<gene>
    <name evidence="3" type="ORF">PSNMU_V1.4_AUG-EV-PASAV3_0012180</name>
</gene>